<reference evidence="2" key="1">
    <citation type="submission" date="2024-05" db="EMBL/GenBank/DDBJ databases">
        <authorList>
            <person name="Yang L."/>
            <person name="Pan L."/>
        </authorList>
    </citation>
    <scope>NUCLEOTIDE SEQUENCE</scope>
    <source>
        <strain evidence="2">FCG-7</strain>
    </source>
</reference>
<protein>
    <submittedName>
        <fullName evidence="2">Uncharacterized protein</fullName>
    </submittedName>
</protein>
<accession>A0AAU7F7L2</accession>
<name>A0AAU7F7L2_9NEIS</name>
<organism evidence="2">
    <name type="scientific">Chitinibacter mangrovi</name>
    <dbReference type="NCBI Taxonomy" id="3153927"/>
    <lineage>
        <taxon>Bacteria</taxon>
        <taxon>Pseudomonadati</taxon>
        <taxon>Pseudomonadota</taxon>
        <taxon>Betaproteobacteria</taxon>
        <taxon>Neisseriales</taxon>
        <taxon>Chitinibacteraceae</taxon>
        <taxon>Chitinibacter</taxon>
    </lineage>
</organism>
<keyword evidence="1" id="KW-0472">Membrane</keyword>
<keyword evidence="1" id="KW-0812">Transmembrane</keyword>
<feature type="transmembrane region" description="Helical" evidence="1">
    <location>
        <begin position="5"/>
        <end position="21"/>
    </location>
</feature>
<sequence>MPKPIRTLLGYIAVIIATLAFERNAPLSVVVLAGLVLVLSQVIGGRSHA</sequence>
<dbReference type="EMBL" id="CP157355">
    <property type="protein sequence ID" value="XBL99594.1"/>
    <property type="molecule type" value="Genomic_DNA"/>
</dbReference>
<feature type="transmembrane region" description="Helical" evidence="1">
    <location>
        <begin position="27"/>
        <end position="44"/>
    </location>
</feature>
<evidence type="ECO:0000313" key="2">
    <source>
        <dbReference type="EMBL" id="XBL99594.1"/>
    </source>
</evidence>
<dbReference type="RefSeq" id="WP_348944010.1">
    <property type="nucleotide sequence ID" value="NZ_CP157355.1"/>
</dbReference>
<proteinExistence type="predicted"/>
<keyword evidence="1" id="KW-1133">Transmembrane helix</keyword>
<dbReference type="KEGG" id="cmav:ABHF33_10980"/>
<dbReference type="AlphaFoldDB" id="A0AAU7F7L2"/>
<gene>
    <name evidence="2" type="ORF">ABHF33_10980</name>
</gene>
<evidence type="ECO:0000256" key="1">
    <source>
        <dbReference type="SAM" id="Phobius"/>
    </source>
</evidence>